<evidence type="ECO:0000259" key="10">
    <source>
        <dbReference type="Pfam" id="PF23598"/>
    </source>
</evidence>
<dbReference type="AlphaFoldDB" id="A0A0D3HJY1"/>
<dbReference type="Gene3D" id="3.40.50.300">
    <property type="entry name" value="P-loop containing nucleotide triphosphate hydrolases"/>
    <property type="match status" value="1"/>
</dbReference>
<dbReference type="Pfam" id="PF18052">
    <property type="entry name" value="Rx_N"/>
    <property type="match status" value="1"/>
</dbReference>
<feature type="domain" description="Disease resistance protein winged helix" evidence="9">
    <location>
        <begin position="464"/>
        <end position="535"/>
    </location>
</feature>
<keyword evidence="6" id="KW-0175">Coiled coil</keyword>
<dbReference type="SUPFAM" id="SSF52058">
    <property type="entry name" value="L domain-like"/>
    <property type="match status" value="1"/>
</dbReference>
<feature type="domain" description="Disease resistance R13L4/SHOC-2-like LRR" evidence="10">
    <location>
        <begin position="611"/>
        <end position="973"/>
    </location>
</feature>
<dbReference type="FunFam" id="1.10.10.10:FF:000322">
    <property type="entry name" value="Probable disease resistance protein At1g63360"/>
    <property type="match status" value="1"/>
</dbReference>
<dbReference type="CDD" id="cd14798">
    <property type="entry name" value="RX-CC_like"/>
    <property type="match status" value="1"/>
</dbReference>
<sequence length="989" mass="113631">MDGSCLLQRKFINPLKRPAEKSAREFAGGGLRVIMGSLAGPLNHLISKLTDLICKEYAKLKGVQKQARSLTKELISIDIALDEYTKMEEPDMQVKAWMKEVQELAYDIEDCIDIFTYRINHETSSEATSIMGLLRKNIRKVKKLHYKHKFADQIQELKTLANEVYERRIKYRLDECTTFPMHKEVDPRLAFLYVEEDKLVGIESPTEEIISRIIEKRNRPLKQCRVVSVVGPGGLGKTTLANQVYQQIKGQFDCTAFVSVSRKPDMNRLLWGMLSEVDSTGQLPGLYNDRQLINRLRECLVNKRYLIVIDDIWSKSAWETIQCAFPKNACGSIIIMTTRINTVAKCCCSSDEDFVYKMQHLNKRDSKSLFLKRTFGSKDKCPLQLEQIMDEILQKCDGLPLAIITIASLLADKPKTKAEWTRVRNSIGSMREKDIELEVIDKIISLSYCDLPCNIKTCLLYLSIFPEDSEISRDCLIWRWIAEGFIVAKHGYSLKELGESYFNELINRSMIQPVHMEYGGVATSCRVHDIILDFIITKSTEENLVTILDGQDFSTSSSGKIRRLSIRKKKKIVDPGIVETIFTNDNDMVSFFWDTEFDEGTLLQETMSFSHLRSLTLFGPVNWMPPLLDRHVLRVLDLHGCRHMMNDHIEDIGNLCQLRYLGLGRTYIKILPVQIRKLEFLQTIDIRGTCVQELPGSITELKQLMRLESDSIELPDGFANMAALQELSWLHVCKISRNFAQDLGNLSNLRVLKIILHPQFLSYCQEIYQESLVSSLCKLGEHNLRYLHIKHNAGEIDFLVDSWWPPPRLLQKFVMNGFCYFSRFPKWINSSLSELSYLDIDVKVIAEEELNMLGGMPSLRVLHLFLNRIPEEGFTVSSGGFQYLSEFHLHNGYGPGIKFKAGAMPNVQVLVCSFHACESVRVYGDFDFGFQHLSSLGRINVEICYTDERVVFLLEVAESAIKNEIKLLPKHPMFMIKRKFNRNPCMYYA</sequence>
<evidence type="ECO:0000259" key="7">
    <source>
        <dbReference type="Pfam" id="PF00931"/>
    </source>
</evidence>
<dbReference type="FunFam" id="3.40.50.300:FF:001091">
    <property type="entry name" value="Probable disease resistance protein At1g61300"/>
    <property type="match status" value="1"/>
</dbReference>
<dbReference type="InterPro" id="IPR032675">
    <property type="entry name" value="LRR_dom_sf"/>
</dbReference>
<dbReference type="InterPro" id="IPR027417">
    <property type="entry name" value="P-loop_NTPase"/>
</dbReference>
<dbReference type="Pfam" id="PF23598">
    <property type="entry name" value="LRR_14"/>
    <property type="match status" value="1"/>
</dbReference>
<dbReference type="PaxDb" id="65489-OBART11G07720.1"/>
<comment type="similarity">
    <text evidence="1">Belongs to the disease resistance NB-LRR family.</text>
</comment>
<evidence type="ECO:0000256" key="3">
    <source>
        <dbReference type="ARBA" id="ARBA00022737"/>
    </source>
</evidence>
<evidence type="ECO:0000313" key="12">
    <source>
        <dbReference type="Proteomes" id="UP000026960"/>
    </source>
</evidence>
<reference evidence="11" key="2">
    <citation type="submission" date="2015-03" db="UniProtKB">
        <authorList>
            <consortium name="EnsemblPlants"/>
        </authorList>
    </citation>
    <scope>IDENTIFICATION</scope>
</reference>
<dbReference type="InterPro" id="IPR041118">
    <property type="entry name" value="Rx_N"/>
</dbReference>
<keyword evidence="5" id="KW-0611">Plant defense</keyword>
<evidence type="ECO:0000256" key="5">
    <source>
        <dbReference type="ARBA" id="ARBA00022821"/>
    </source>
</evidence>
<evidence type="ECO:0000256" key="4">
    <source>
        <dbReference type="ARBA" id="ARBA00022741"/>
    </source>
</evidence>
<dbReference type="InterPro" id="IPR042197">
    <property type="entry name" value="Apaf_helical"/>
</dbReference>
<dbReference type="EnsemblPlants" id="OBART11G07720.1">
    <property type="protein sequence ID" value="OBART11G07720.1"/>
    <property type="gene ID" value="OBART11G07720"/>
</dbReference>
<keyword evidence="2" id="KW-0433">Leucine-rich repeat</keyword>
<dbReference type="HOGENOM" id="CLU_000837_25_0_1"/>
<dbReference type="InterPro" id="IPR036388">
    <property type="entry name" value="WH-like_DNA-bd_sf"/>
</dbReference>
<evidence type="ECO:0000256" key="2">
    <source>
        <dbReference type="ARBA" id="ARBA00022614"/>
    </source>
</evidence>
<dbReference type="Pfam" id="PF23559">
    <property type="entry name" value="WHD_DRP"/>
    <property type="match status" value="1"/>
</dbReference>
<reference evidence="11" key="1">
    <citation type="journal article" date="2009" name="Rice">
        <title>De Novo Next Generation Sequencing of Plant Genomes.</title>
        <authorList>
            <person name="Rounsley S."/>
            <person name="Marri P.R."/>
            <person name="Yu Y."/>
            <person name="He R."/>
            <person name="Sisneros N."/>
            <person name="Goicoechea J.L."/>
            <person name="Lee S.J."/>
            <person name="Angelova A."/>
            <person name="Kudrna D."/>
            <person name="Luo M."/>
            <person name="Affourtit J."/>
            <person name="Desany B."/>
            <person name="Knight J."/>
            <person name="Niazi F."/>
            <person name="Egholm M."/>
            <person name="Wing R.A."/>
        </authorList>
    </citation>
    <scope>NUCLEOTIDE SEQUENCE [LARGE SCALE GENOMIC DNA]</scope>
    <source>
        <strain evidence="11">cv. IRGC 105608</strain>
    </source>
</reference>
<accession>A0A0D3HJY1</accession>
<keyword evidence="3" id="KW-0677">Repeat</keyword>
<evidence type="ECO:0008006" key="13">
    <source>
        <dbReference type="Google" id="ProtNLM"/>
    </source>
</evidence>
<evidence type="ECO:0000256" key="6">
    <source>
        <dbReference type="ARBA" id="ARBA00023054"/>
    </source>
</evidence>
<dbReference type="Gramene" id="OBART11G07720.1">
    <property type="protein sequence ID" value="OBART11G07720.1"/>
    <property type="gene ID" value="OBART11G07720"/>
</dbReference>
<dbReference type="Gene3D" id="1.10.10.10">
    <property type="entry name" value="Winged helix-like DNA-binding domain superfamily/Winged helix DNA-binding domain"/>
    <property type="match status" value="1"/>
</dbReference>
<dbReference type="Pfam" id="PF00931">
    <property type="entry name" value="NB-ARC"/>
    <property type="match status" value="1"/>
</dbReference>
<dbReference type="Gene3D" id="1.10.8.430">
    <property type="entry name" value="Helical domain of apoptotic protease-activating factors"/>
    <property type="match status" value="1"/>
</dbReference>
<dbReference type="GO" id="GO:0009626">
    <property type="term" value="P:plant-type hypersensitive response"/>
    <property type="evidence" value="ECO:0007669"/>
    <property type="project" value="UniProtKB-ARBA"/>
</dbReference>
<protein>
    <recommendedName>
        <fullName evidence="13">AAA+ ATPase domain-containing protein</fullName>
    </recommendedName>
</protein>
<dbReference type="GO" id="GO:0002758">
    <property type="term" value="P:innate immune response-activating signaling pathway"/>
    <property type="evidence" value="ECO:0007669"/>
    <property type="project" value="UniProtKB-ARBA"/>
</dbReference>
<dbReference type="InterPro" id="IPR038005">
    <property type="entry name" value="RX-like_CC"/>
</dbReference>
<dbReference type="GO" id="GO:0042742">
    <property type="term" value="P:defense response to bacterium"/>
    <property type="evidence" value="ECO:0007669"/>
    <property type="project" value="UniProtKB-ARBA"/>
</dbReference>
<dbReference type="PANTHER" id="PTHR23155">
    <property type="entry name" value="DISEASE RESISTANCE PROTEIN RP"/>
    <property type="match status" value="1"/>
</dbReference>
<feature type="domain" description="NB-ARC" evidence="7">
    <location>
        <begin position="206"/>
        <end position="378"/>
    </location>
</feature>
<evidence type="ECO:0000259" key="8">
    <source>
        <dbReference type="Pfam" id="PF18052"/>
    </source>
</evidence>
<name>A0A0D3HJY1_9ORYZ</name>
<dbReference type="InterPro" id="IPR002182">
    <property type="entry name" value="NB-ARC"/>
</dbReference>
<proteinExistence type="inferred from homology"/>
<evidence type="ECO:0000313" key="11">
    <source>
        <dbReference type="EnsemblPlants" id="OBART11G07720.1"/>
    </source>
</evidence>
<dbReference type="Gene3D" id="1.20.5.4130">
    <property type="match status" value="1"/>
</dbReference>
<dbReference type="InterPro" id="IPR058922">
    <property type="entry name" value="WHD_DRP"/>
</dbReference>
<dbReference type="eggNOG" id="KOG4658">
    <property type="taxonomic scope" value="Eukaryota"/>
</dbReference>
<dbReference type="Proteomes" id="UP000026960">
    <property type="component" value="Chromosome 11"/>
</dbReference>
<dbReference type="STRING" id="65489.A0A0D3HJY1"/>
<dbReference type="InterPro" id="IPR044974">
    <property type="entry name" value="Disease_R_plants"/>
</dbReference>
<organism evidence="11">
    <name type="scientific">Oryza barthii</name>
    <dbReference type="NCBI Taxonomy" id="65489"/>
    <lineage>
        <taxon>Eukaryota</taxon>
        <taxon>Viridiplantae</taxon>
        <taxon>Streptophyta</taxon>
        <taxon>Embryophyta</taxon>
        <taxon>Tracheophyta</taxon>
        <taxon>Spermatophyta</taxon>
        <taxon>Magnoliopsida</taxon>
        <taxon>Liliopsida</taxon>
        <taxon>Poales</taxon>
        <taxon>Poaceae</taxon>
        <taxon>BOP clade</taxon>
        <taxon>Oryzoideae</taxon>
        <taxon>Oryzeae</taxon>
        <taxon>Oryzinae</taxon>
        <taxon>Oryza</taxon>
    </lineage>
</organism>
<keyword evidence="4" id="KW-0547">Nucleotide-binding</keyword>
<keyword evidence="12" id="KW-1185">Reference proteome</keyword>
<dbReference type="PRINTS" id="PR00364">
    <property type="entry name" value="DISEASERSIST"/>
</dbReference>
<dbReference type="PANTHER" id="PTHR23155:SF972">
    <property type="entry name" value="OS11G0238700 PROTEIN"/>
    <property type="match status" value="1"/>
</dbReference>
<dbReference type="GO" id="GO:0043531">
    <property type="term" value="F:ADP binding"/>
    <property type="evidence" value="ECO:0007669"/>
    <property type="project" value="InterPro"/>
</dbReference>
<feature type="domain" description="Disease resistance N-terminal" evidence="8">
    <location>
        <begin position="43"/>
        <end position="126"/>
    </location>
</feature>
<evidence type="ECO:0000256" key="1">
    <source>
        <dbReference type="ARBA" id="ARBA00008894"/>
    </source>
</evidence>
<evidence type="ECO:0000259" key="9">
    <source>
        <dbReference type="Pfam" id="PF23559"/>
    </source>
</evidence>
<dbReference type="SUPFAM" id="SSF52540">
    <property type="entry name" value="P-loop containing nucleoside triphosphate hydrolases"/>
    <property type="match status" value="1"/>
</dbReference>
<dbReference type="Gene3D" id="3.80.10.10">
    <property type="entry name" value="Ribonuclease Inhibitor"/>
    <property type="match status" value="1"/>
</dbReference>
<dbReference type="InterPro" id="IPR055414">
    <property type="entry name" value="LRR_R13L4/SHOC2-like"/>
</dbReference>